<dbReference type="InterPro" id="IPR016181">
    <property type="entry name" value="Acyl_CoA_acyltransferase"/>
</dbReference>
<proteinExistence type="predicted"/>
<organism evidence="3 4">
    <name type="scientific">Pseudomonas syringae</name>
    <dbReference type="NCBI Taxonomy" id="317"/>
    <lineage>
        <taxon>Bacteria</taxon>
        <taxon>Pseudomonadati</taxon>
        <taxon>Pseudomonadota</taxon>
        <taxon>Gammaproteobacteria</taxon>
        <taxon>Pseudomonadales</taxon>
        <taxon>Pseudomonadaceae</taxon>
        <taxon>Pseudomonas</taxon>
    </lineage>
</organism>
<protein>
    <recommendedName>
        <fullName evidence="2">N-acetyltransferase domain-containing protein</fullName>
    </recommendedName>
</protein>
<evidence type="ECO:0000313" key="4">
    <source>
        <dbReference type="Proteomes" id="UP000814207"/>
    </source>
</evidence>
<gene>
    <name evidence="3" type="ORF">GIW73_04015</name>
</gene>
<dbReference type="CDD" id="cd04301">
    <property type="entry name" value="NAT_SF"/>
    <property type="match status" value="1"/>
</dbReference>
<dbReference type="GO" id="GO:0016747">
    <property type="term" value="F:acyltransferase activity, transferring groups other than amino-acyl groups"/>
    <property type="evidence" value="ECO:0007669"/>
    <property type="project" value="InterPro"/>
</dbReference>
<comment type="caution">
    <text evidence="3">The sequence shown here is derived from an EMBL/GenBank/DDBJ whole genome shotgun (WGS) entry which is preliminary data.</text>
</comment>
<evidence type="ECO:0000313" key="3">
    <source>
        <dbReference type="EMBL" id="MCF5062117.1"/>
    </source>
</evidence>
<dbReference type="SUPFAM" id="SSF55729">
    <property type="entry name" value="Acyl-CoA N-acyltransferases (Nat)"/>
    <property type="match status" value="1"/>
</dbReference>
<sequence>MPKRIELKESMNASRAEQMLSSDPDSFKDAKCCAHRSELLTIEADGKESGFVLLGYWQGDDGVAVEVSKFFVKPECRGEDGISVAAAREVLSLLKKRGHEHYVLHSLNEKASHFWKKALSEVSYREDGSLFRVGEEVS</sequence>
<dbReference type="InterPro" id="IPR000182">
    <property type="entry name" value="GNAT_dom"/>
</dbReference>
<name>A0A9Q3X3Q2_PSESX</name>
<dbReference type="Pfam" id="PF00583">
    <property type="entry name" value="Acetyltransf_1"/>
    <property type="match status" value="1"/>
</dbReference>
<feature type="domain" description="N-acetyltransferase" evidence="2">
    <location>
        <begin position="17"/>
        <end position="117"/>
    </location>
</feature>
<evidence type="ECO:0000259" key="2">
    <source>
        <dbReference type="Pfam" id="PF00583"/>
    </source>
</evidence>
<dbReference type="Proteomes" id="UP000814207">
    <property type="component" value="Unassembled WGS sequence"/>
</dbReference>
<dbReference type="Gene3D" id="3.40.630.30">
    <property type="match status" value="1"/>
</dbReference>
<dbReference type="AlphaFoldDB" id="A0A9Q3X3Q2"/>
<feature type="compositionally biased region" description="Polar residues" evidence="1">
    <location>
        <begin position="11"/>
        <end position="24"/>
    </location>
</feature>
<accession>A0A9Q3X3Q2</accession>
<feature type="region of interest" description="Disordered" evidence="1">
    <location>
        <begin position="1"/>
        <end position="27"/>
    </location>
</feature>
<dbReference type="EMBL" id="WKEU01000008">
    <property type="protein sequence ID" value="MCF5062117.1"/>
    <property type="molecule type" value="Genomic_DNA"/>
</dbReference>
<reference evidence="3" key="1">
    <citation type="submission" date="2019-11" db="EMBL/GenBank/DDBJ databases">
        <title>Epiphytic Pseudomonas syringae from cherry orchards.</title>
        <authorList>
            <person name="Hulin M.T."/>
        </authorList>
    </citation>
    <scope>NUCLEOTIDE SEQUENCE</scope>
    <source>
        <strain evidence="3">PA-6-9A</strain>
    </source>
</reference>
<evidence type="ECO:0000256" key="1">
    <source>
        <dbReference type="SAM" id="MobiDB-lite"/>
    </source>
</evidence>